<organism evidence="2 3">
    <name type="scientific">Pseudomonas savastanoi pv. glycinea</name>
    <name type="common">Pseudomonas syringae pv. glycinea</name>
    <dbReference type="NCBI Taxonomy" id="318"/>
    <lineage>
        <taxon>Bacteria</taxon>
        <taxon>Pseudomonadati</taxon>
        <taxon>Pseudomonadota</taxon>
        <taxon>Gammaproteobacteria</taxon>
        <taxon>Pseudomonadales</taxon>
        <taxon>Pseudomonadaceae</taxon>
        <taxon>Pseudomonas</taxon>
    </lineage>
</organism>
<reference evidence="2 3" key="1">
    <citation type="submission" date="2018-08" db="EMBL/GenBank/DDBJ databases">
        <title>Recombination of ecologically and evolutionarily significant loci maintains genetic cohesion in the Pseudomonas syringae species complex.</title>
        <authorList>
            <person name="Dillon M."/>
            <person name="Thakur S."/>
            <person name="Almeida R.N.D."/>
            <person name="Weir B.S."/>
            <person name="Guttman D.S."/>
        </authorList>
    </citation>
    <scope>NUCLEOTIDE SEQUENCE [LARGE SCALE GENOMIC DNA]</scope>
    <source>
        <strain evidence="2 3">ICMP 4324</strain>
    </source>
</reference>
<evidence type="ECO:0000256" key="1">
    <source>
        <dbReference type="SAM" id="MobiDB-lite"/>
    </source>
</evidence>
<dbReference type="EMBL" id="RBON01000052">
    <property type="protein sequence ID" value="RMM73459.1"/>
    <property type="molecule type" value="Genomic_DNA"/>
</dbReference>
<proteinExistence type="predicted"/>
<dbReference type="Proteomes" id="UP000276829">
    <property type="component" value="Unassembled WGS sequence"/>
</dbReference>
<name>A0A3M3GII5_PSESG</name>
<feature type="region of interest" description="Disordered" evidence="1">
    <location>
        <begin position="1"/>
        <end position="26"/>
    </location>
</feature>
<sequence length="1078" mass="121357">MMDKEQSATKITAPKPQDFLRARRPEQFSDSVKLQESTIDRCMLEYHFETLNNRSQELEFETFVRKLCEREICPNLVAQTGPTAGGDGKTDTETYPVSSQIAFFWGLNEAPESERWAFGVSTQKNWKAKCTKDVESVMSTGRGYASIFCVSSRLIKNSLRAQHQDDLSKKHGVQVTILDRTWLLDRALQPKNQHLAIDHLGLTGSIESKIQIGPYDADKQIQLAEIEREIEQIEDPGRLTLSQVDLYTKRAIIYKELERDAAAVEHQFSIAVRVAKKFGTHRQHFDALYQLTWAAYWWLENADVFEETFEKAFGVAQETDNVEVWEKVVTLFNLVVTSHRDGKCTLDVVSLSATIRERLNSIANDADMISGALQAKTSLALLDLLAAENEEQVNNTFRTLGTIADSAHKLIGYPMARLVNLLEALDVAFGDLKAYEDLMDKLIDDAGARENSRIKADKYLRRGALSSDKKDYYRAIKCFGLSLYGLYNSESKTEMFAALYMLSHAYEKQGLLWAARGAALMAAYLVTGDALKEQRSSAKQAAIYQQLMWIEGQLGRLGQSLTWYHLVQLISQTLDEDPWTENQKMSYEALIGKLFLNANFSDIERLAWLPDKLNQLGLGLSADALLVCLGHEDKAGPEGEPIDLQFMNMWRSIDMGAPVATLDLYLDRWTTINSYILGCKVSVSFPVKSPCMELAQHLLAVLESFCAPMMVDHIASTLPAVNIDILLEDEDDFMLQHNFDTAAQITSAEILCSPFSIAKLTDEQRDAIKQFYSEFCLHFVSIICPQVGWSRLEEMLRDDKALERAVVFNCNIGLDDYFMGRDAAPGIASHQDAALELHKPTRSVTWFQYHNIEPMVLRPKHDVSEERPKHPFQFSSLKHRELKISSLIQVSLWDQAGWRGVGFHGGGGEIPSIVFLFENPTVGARIFSNIAKTIGDKDSKNTLRIALIRGISKHNPAHYRVVVTNNLEQNDDDASSIHSALSRILTVTPDTSQNIDRFLSDYEHYKRCYVATVDAQGHPTHHLSTSGVVVLNSWEIDDNHLEISAIQPDDDVLIPEGVDNPPISRALARIRSAEGRKA</sequence>
<evidence type="ECO:0000313" key="2">
    <source>
        <dbReference type="EMBL" id="RMM73459.1"/>
    </source>
</evidence>
<protein>
    <submittedName>
        <fullName evidence="2">Uncharacterized protein</fullName>
    </submittedName>
</protein>
<evidence type="ECO:0000313" key="3">
    <source>
        <dbReference type="Proteomes" id="UP000276829"/>
    </source>
</evidence>
<dbReference type="AlphaFoldDB" id="A0A3M3GII5"/>
<gene>
    <name evidence="2" type="ORF">ALQ73_05659</name>
</gene>
<accession>A0A3M3GII5</accession>
<comment type="caution">
    <text evidence="2">The sequence shown here is derived from an EMBL/GenBank/DDBJ whole genome shotgun (WGS) entry which is preliminary data.</text>
</comment>